<evidence type="ECO:0000256" key="1">
    <source>
        <dbReference type="ARBA" id="ARBA00004167"/>
    </source>
</evidence>
<sequence>MKSTYNTKQRFTLIELLVVIAIIGILASLLLPSLGKARQKGMTAVCQSNLKQQSIAFSMYNDDWGTYPAPWDRKSSFGGNYNFAARWWSPLGPYIGQADWGYNKSTEVNNNPMAETNILHCNNADIDQMLYGADKNNVYGYGMNLFLADDGTLDWKELYITYPDPNTIIKPTLTTLNADARTTVLGFSNDLSSSNLNEFYIFDRIRHDNGGNSLFIDGHISWQRESSAFAKYEAYGNDYWKGNY</sequence>
<dbReference type="InterPro" id="IPR045584">
    <property type="entry name" value="Pilin-like"/>
</dbReference>
<evidence type="ECO:0000313" key="9">
    <source>
        <dbReference type="Proteomes" id="UP001214250"/>
    </source>
</evidence>
<dbReference type="PANTHER" id="PTHR30093">
    <property type="entry name" value="GENERAL SECRETION PATHWAY PROTEIN G"/>
    <property type="match status" value="1"/>
</dbReference>
<name>A0ABY7VVX4_9BACT</name>
<dbReference type="InterPro" id="IPR011453">
    <property type="entry name" value="DUF1559"/>
</dbReference>
<dbReference type="NCBIfam" id="TIGR02532">
    <property type="entry name" value="IV_pilin_GFxxxE"/>
    <property type="match status" value="1"/>
</dbReference>
<dbReference type="Pfam" id="PF07596">
    <property type="entry name" value="SBP_bac_10"/>
    <property type="match status" value="1"/>
</dbReference>
<keyword evidence="4 6" id="KW-1133">Transmembrane helix</keyword>
<proteinExistence type="predicted"/>
<protein>
    <submittedName>
        <fullName evidence="8">Prepilin-type N-terminal cleavage/methylation domain-containing protein</fullName>
    </submittedName>
</protein>
<keyword evidence="5 6" id="KW-0472">Membrane</keyword>
<accession>A0ABY7VVX4</accession>
<feature type="transmembrane region" description="Helical" evidence="6">
    <location>
        <begin position="12"/>
        <end position="31"/>
    </location>
</feature>
<dbReference type="InterPro" id="IPR012902">
    <property type="entry name" value="N_methyl_site"/>
</dbReference>
<keyword evidence="2" id="KW-0488">Methylation</keyword>
<evidence type="ECO:0000256" key="2">
    <source>
        <dbReference type="ARBA" id="ARBA00022481"/>
    </source>
</evidence>
<evidence type="ECO:0000256" key="6">
    <source>
        <dbReference type="SAM" id="Phobius"/>
    </source>
</evidence>
<reference evidence="8 9" key="1">
    <citation type="submission" date="2023-02" db="EMBL/GenBank/DDBJ databases">
        <title>Genome sequence of Lentisphaera profundi SAORIC-696.</title>
        <authorList>
            <person name="Kim e."/>
            <person name="Cho J.-C."/>
            <person name="Choi A."/>
            <person name="Kang I."/>
        </authorList>
    </citation>
    <scope>NUCLEOTIDE SEQUENCE [LARGE SCALE GENOMIC DNA]</scope>
    <source>
        <strain evidence="8 9">SAORIC-696</strain>
    </source>
</reference>
<dbReference type="EMBL" id="CP117811">
    <property type="protein sequence ID" value="WDE97424.1"/>
    <property type="molecule type" value="Genomic_DNA"/>
</dbReference>
<evidence type="ECO:0000256" key="5">
    <source>
        <dbReference type="ARBA" id="ARBA00023136"/>
    </source>
</evidence>
<evidence type="ECO:0000256" key="4">
    <source>
        <dbReference type="ARBA" id="ARBA00022989"/>
    </source>
</evidence>
<gene>
    <name evidence="8" type="ORF">PQO03_05600</name>
</gene>
<evidence type="ECO:0000259" key="7">
    <source>
        <dbReference type="Pfam" id="PF07596"/>
    </source>
</evidence>
<feature type="domain" description="DUF1559" evidence="7">
    <location>
        <begin position="37"/>
        <end position="103"/>
    </location>
</feature>
<evidence type="ECO:0000313" key="8">
    <source>
        <dbReference type="EMBL" id="WDE97424.1"/>
    </source>
</evidence>
<dbReference type="Gene3D" id="3.30.700.10">
    <property type="entry name" value="Glycoprotein, Type 4 Pilin"/>
    <property type="match status" value="1"/>
</dbReference>
<organism evidence="8 9">
    <name type="scientific">Lentisphaera profundi</name>
    <dbReference type="NCBI Taxonomy" id="1658616"/>
    <lineage>
        <taxon>Bacteria</taxon>
        <taxon>Pseudomonadati</taxon>
        <taxon>Lentisphaerota</taxon>
        <taxon>Lentisphaeria</taxon>
        <taxon>Lentisphaerales</taxon>
        <taxon>Lentisphaeraceae</taxon>
        <taxon>Lentisphaera</taxon>
    </lineage>
</organism>
<keyword evidence="9" id="KW-1185">Reference proteome</keyword>
<comment type="subcellular location">
    <subcellularLocation>
        <location evidence="1">Membrane</location>
        <topology evidence="1">Single-pass membrane protein</topology>
    </subcellularLocation>
</comment>
<evidence type="ECO:0000256" key="3">
    <source>
        <dbReference type="ARBA" id="ARBA00022692"/>
    </source>
</evidence>
<dbReference type="SUPFAM" id="SSF54523">
    <property type="entry name" value="Pili subunits"/>
    <property type="match status" value="1"/>
</dbReference>
<keyword evidence="3 6" id="KW-0812">Transmembrane</keyword>
<dbReference type="PANTHER" id="PTHR30093:SF44">
    <property type="entry name" value="TYPE II SECRETION SYSTEM CORE PROTEIN G"/>
    <property type="match status" value="1"/>
</dbReference>
<dbReference type="RefSeq" id="WP_274151791.1">
    <property type="nucleotide sequence ID" value="NZ_CP117811.1"/>
</dbReference>
<dbReference type="Proteomes" id="UP001214250">
    <property type="component" value="Chromosome 1"/>
</dbReference>